<organism evidence="2 3">
    <name type="scientific">Roseateles koreensis</name>
    <dbReference type="NCBI Taxonomy" id="2987526"/>
    <lineage>
        <taxon>Bacteria</taxon>
        <taxon>Pseudomonadati</taxon>
        <taxon>Pseudomonadota</taxon>
        <taxon>Betaproteobacteria</taxon>
        <taxon>Burkholderiales</taxon>
        <taxon>Sphaerotilaceae</taxon>
        <taxon>Roseateles</taxon>
    </lineage>
</organism>
<accession>A0ABT5KMB2</accession>
<gene>
    <name evidence="2" type="ORF">PRZ01_02450</name>
</gene>
<evidence type="ECO:0000313" key="3">
    <source>
        <dbReference type="Proteomes" id="UP001219862"/>
    </source>
</evidence>
<sequence>MIKKRAQSPGGAAWALFDFLFCARKGLGQIGFLSLSVAAGGSALAAISPGVGTNSTNLYNSNGELALSVFDATAQVSYTLDLGLDINHFFVAAQQEIGVHQYIPISDAAWTDFLTNHNVDASNLRWMVFGMKQTGSTGSTGGVPGDGKFFGVGPRLFTTIQQGDEGNVASLKNSLLGNALNQAGNFYTQVNVTGTQGSGVADYTVNGSSVNALSDSTVNAYDGTGGKSMTPTLNGNAPFDISNKVGVSSWFYYLSSSGGSNANNTIVTDKMDNLSANGYWGFTKVPSDANSIYAGQYLLSYTLNSSLPVATSAAGMQRLSFTDFAAGFSTSFYVPAVAEFANYKPSSLVVGTLLASSLAATVTAVPEPSSWALMGLGLAAMGWRVRRRA</sequence>
<keyword evidence="3" id="KW-1185">Reference proteome</keyword>
<dbReference type="EMBL" id="JAQQXS010000002">
    <property type="protein sequence ID" value="MDC8784049.1"/>
    <property type="molecule type" value="Genomic_DNA"/>
</dbReference>
<proteinExistence type="predicted"/>
<reference evidence="2 3" key="1">
    <citation type="submission" date="2022-10" db="EMBL/GenBank/DDBJ databases">
        <title>paucibacter sp. hw8 Genome sequencing.</title>
        <authorList>
            <person name="Park S."/>
        </authorList>
    </citation>
    <scope>NUCLEOTIDE SEQUENCE [LARGE SCALE GENOMIC DNA]</scope>
    <source>
        <strain evidence="3">hw8</strain>
    </source>
</reference>
<name>A0ABT5KMB2_9BURK</name>
<feature type="domain" description="Ice-binding protein C-terminal" evidence="1">
    <location>
        <begin position="364"/>
        <end position="387"/>
    </location>
</feature>
<dbReference type="NCBIfam" id="TIGR02595">
    <property type="entry name" value="PEP_CTERM"/>
    <property type="match status" value="1"/>
</dbReference>
<dbReference type="Pfam" id="PF07589">
    <property type="entry name" value="PEP-CTERM"/>
    <property type="match status" value="1"/>
</dbReference>
<dbReference type="InterPro" id="IPR013424">
    <property type="entry name" value="Ice-binding_C"/>
</dbReference>
<comment type="caution">
    <text evidence="2">The sequence shown here is derived from an EMBL/GenBank/DDBJ whole genome shotgun (WGS) entry which is preliminary data.</text>
</comment>
<dbReference type="Proteomes" id="UP001219862">
    <property type="component" value="Unassembled WGS sequence"/>
</dbReference>
<protein>
    <submittedName>
        <fullName evidence="2">PEP-CTERM sorting domain-containing protein</fullName>
    </submittedName>
</protein>
<evidence type="ECO:0000259" key="1">
    <source>
        <dbReference type="Pfam" id="PF07589"/>
    </source>
</evidence>
<dbReference type="RefSeq" id="WP_273595169.1">
    <property type="nucleotide sequence ID" value="NZ_JAQQXS010000002.1"/>
</dbReference>
<evidence type="ECO:0000313" key="2">
    <source>
        <dbReference type="EMBL" id="MDC8784049.1"/>
    </source>
</evidence>